<sequence>MAQAGELPGVQGPVHRRHTPDLRVLRQLLGWRVVEVASGQDIGRVEEILLVAAGQVVQAVGGSAQPAVGERSRVALSRHQSGTVRSLLLRVSRPVELATFNFSGVEQHLVPLEPRLLPWAQPVSRCLGADLPKGARLEGAAVSGLV</sequence>
<gene>
    <name evidence="1" type="ORF">HaLaN_27761</name>
</gene>
<dbReference type="EMBL" id="BLLF01004205">
    <property type="protein sequence ID" value="GFH29148.1"/>
    <property type="molecule type" value="Genomic_DNA"/>
</dbReference>
<reference evidence="1 2" key="1">
    <citation type="submission" date="2020-02" db="EMBL/GenBank/DDBJ databases">
        <title>Draft genome sequence of Haematococcus lacustris strain NIES-144.</title>
        <authorList>
            <person name="Morimoto D."/>
            <person name="Nakagawa S."/>
            <person name="Yoshida T."/>
            <person name="Sawayama S."/>
        </authorList>
    </citation>
    <scope>NUCLEOTIDE SEQUENCE [LARGE SCALE GENOMIC DNA]</scope>
    <source>
        <strain evidence="1 2">NIES-144</strain>
    </source>
</reference>
<evidence type="ECO:0000313" key="1">
    <source>
        <dbReference type="EMBL" id="GFH29148.1"/>
    </source>
</evidence>
<dbReference type="Proteomes" id="UP000485058">
    <property type="component" value="Unassembled WGS sequence"/>
</dbReference>
<accession>A0A6A0A998</accession>
<protein>
    <submittedName>
        <fullName evidence="1">Uncharacterized protein</fullName>
    </submittedName>
</protein>
<dbReference type="AlphaFoldDB" id="A0A6A0A998"/>
<organism evidence="1 2">
    <name type="scientific">Haematococcus lacustris</name>
    <name type="common">Green alga</name>
    <name type="synonym">Haematococcus pluvialis</name>
    <dbReference type="NCBI Taxonomy" id="44745"/>
    <lineage>
        <taxon>Eukaryota</taxon>
        <taxon>Viridiplantae</taxon>
        <taxon>Chlorophyta</taxon>
        <taxon>core chlorophytes</taxon>
        <taxon>Chlorophyceae</taxon>
        <taxon>CS clade</taxon>
        <taxon>Chlamydomonadales</taxon>
        <taxon>Haematococcaceae</taxon>
        <taxon>Haematococcus</taxon>
    </lineage>
</organism>
<comment type="caution">
    <text evidence="1">The sequence shown here is derived from an EMBL/GenBank/DDBJ whole genome shotgun (WGS) entry which is preliminary data.</text>
</comment>
<proteinExistence type="predicted"/>
<evidence type="ECO:0000313" key="2">
    <source>
        <dbReference type="Proteomes" id="UP000485058"/>
    </source>
</evidence>
<name>A0A6A0A998_HAELA</name>
<keyword evidence="2" id="KW-1185">Reference proteome</keyword>